<proteinExistence type="predicted"/>
<comment type="caution">
    <text evidence="5">The sequence shown here is derived from an EMBL/GenBank/DDBJ whole genome shotgun (WGS) entry which is preliminary data.</text>
</comment>
<evidence type="ECO:0000313" key="12">
    <source>
        <dbReference type="Proteomes" id="UP000663856"/>
    </source>
</evidence>
<dbReference type="EMBL" id="CAJOBH010002954">
    <property type="protein sequence ID" value="CAF3931090.1"/>
    <property type="molecule type" value="Genomic_DNA"/>
</dbReference>
<dbReference type="Proteomes" id="UP000676336">
    <property type="component" value="Unassembled WGS sequence"/>
</dbReference>
<feature type="region of interest" description="Disordered" evidence="1">
    <location>
        <begin position="29"/>
        <end position="53"/>
    </location>
</feature>
<dbReference type="EMBL" id="CAJNOW010013847">
    <property type="protein sequence ID" value="CAF1624914.1"/>
    <property type="molecule type" value="Genomic_DNA"/>
</dbReference>
<dbReference type="Proteomes" id="UP000663855">
    <property type="component" value="Unassembled WGS sequence"/>
</dbReference>
<evidence type="ECO:0000313" key="8">
    <source>
        <dbReference type="EMBL" id="CAF3931090.1"/>
    </source>
</evidence>
<evidence type="ECO:0000313" key="13">
    <source>
        <dbReference type="Proteomes" id="UP000663866"/>
    </source>
</evidence>
<keyword evidence="13" id="KW-1185">Reference proteome</keyword>
<dbReference type="EMBL" id="CAJOBI010000571">
    <property type="protein sequence ID" value="CAF3832001.1"/>
    <property type="molecule type" value="Genomic_DNA"/>
</dbReference>
<dbReference type="EMBL" id="CAJOBJ010002794">
    <property type="protein sequence ID" value="CAF3940781.1"/>
    <property type="molecule type" value="Genomic_DNA"/>
</dbReference>
<evidence type="ECO:0000313" key="4">
    <source>
        <dbReference type="EMBL" id="CAF2056763.1"/>
    </source>
</evidence>
<evidence type="ECO:0000313" key="3">
    <source>
        <dbReference type="EMBL" id="CAF1624914.1"/>
    </source>
</evidence>
<name>A0A816X0V9_9BILA</name>
<dbReference type="EMBL" id="CAJNOV010006280">
    <property type="protein sequence ID" value="CAF1241395.1"/>
    <property type="molecule type" value="Genomic_DNA"/>
</dbReference>
<reference evidence="5" key="1">
    <citation type="submission" date="2021-02" db="EMBL/GenBank/DDBJ databases">
        <authorList>
            <person name="Nowell W R."/>
        </authorList>
    </citation>
    <scope>NUCLEOTIDE SEQUENCE</scope>
</reference>
<evidence type="ECO:0000313" key="11">
    <source>
        <dbReference type="EMBL" id="CAF4102267.1"/>
    </source>
</evidence>
<dbReference type="Proteomes" id="UP000681967">
    <property type="component" value="Unassembled WGS sequence"/>
</dbReference>
<dbReference type="OrthoDB" id="20772at2759"/>
<evidence type="ECO:0000313" key="2">
    <source>
        <dbReference type="EMBL" id="CAF1241395.1"/>
    </source>
</evidence>
<evidence type="ECO:0000256" key="1">
    <source>
        <dbReference type="SAM" id="MobiDB-lite"/>
    </source>
</evidence>
<dbReference type="EMBL" id="CAJNRF010012340">
    <property type="protein sequence ID" value="CAF2140442.1"/>
    <property type="molecule type" value="Genomic_DNA"/>
</dbReference>
<dbReference type="EMBL" id="CAJNRG010015328">
    <property type="protein sequence ID" value="CAF2164280.1"/>
    <property type="molecule type" value="Genomic_DNA"/>
</dbReference>
<dbReference type="EMBL" id="CAJOBF010002680">
    <property type="protein sequence ID" value="CAF4049995.1"/>
    <property type="molecule type" value="Genomic_DNA"/>
</dbReference>
<gene>
    <name evidence="8" type="ORF">BYL167_LOCUS10010</name>
    <name evidence="2" type="ORF">CJN711_LOCUS14012</name>
    <name evidence="9" type="ORF">GIL414_LOCUS8570</name>
    <name evidence="3" type="ORF">KQP761_LOCUS25174</name>
    <name evidence="4" type="ORF">MBJ925_LOCUS14156</name>
    <name evidence="11" type="ORF">OVN521_LOCUS20951</name>
    <name evidence="7" type="ORF">SMN809_LOCUS2922</name>
    <name evidence="10" type="ORF">UXM345_LOCUS19159</name>
    <name evidence="5" type="ORF">WKI299_LOCUS28274</name>
    <name evidence="6" type="ORF">XDN619_LOCUS30769</name>
</gene>
<accession>A0A816X0V9</accession>
<dbReference type="Proteomes" id="UP000681720">
    <property type="component" value="Unassembled WGS sequence"/>
</dbReference>
<evidence type="ECO:0000313" key="10">
    <source>
        <dbReference type="EMBL" id="CAF4049995.1"/>
    </source>
</evidence>
<dbReference type="Proteomes" id="UP000663824">
    <property type="component" value="Unassembled WGS sequence"/>
</dbReference>
<dbReference type="Proteomes" id="UP000663834">
    <property type="component" value="Unassembled WGS sequence"/>
</dbReference>
<dbReference type="Proteomes" id="UP000663856">
    <property type="component" value="Unassembled WGS sequence"/>
</dbReference>
<dbReference type="Proteomes" id="UP000663842">
    <property type="component" value="Unassembled WGS sequence"/>
</dbReference>
<protein>
    <submittedName>
        <fullName evidence="5">Uncharacterized protein</fullName>
    </submittedName>
</protein>
<evidence type="ECO:0000313" key="7">
    <source>
        <dbReference type="EMBL" id="CAF3832001.1"/>
    </source>
</evidence>
<evidence type="ECO:0000313" key="9">
    <source>
        <dbReference type="EMBL" id="CAF3940781.1"/>
    </source>
</evidence>
<dbReference type="AlphaFoldDB" id="A0A816X0V9"/>
<evidence type="ECO:0000313" key="6">
    <source>
        <dbReference type="EMBL" id="CAF2164280.1"/>
    </source>
</evidence>
<dbReference type="Proteomes" id="UP000663887">
    <property type="component" value="Unassembled WGS sequence"/>
</dbReference>
<organism evidence="5 12">
    <name type="scientific">Rotaria magnacalcarata</name>
    <dbReference type="NCBI Taxonomy" id="392030"/>
    <lineage>
        <taxon>Eukaryota</taxon>
        <taxon>Metazoa</taxon>
        <taxon>Spiralia</taxon>
        <taxon>Gnathifera</taxon>
        <taxon>Rotifera</taxon>
        <taxon>Eurotatoria</taxon>
        <taxon>Bdelloidea</taxon>
        <taxon>Philodinida</taxon>
        <taxon>Philodinidae</taxon>
        <taxon>Rotaria</taxon>
    </lineage>
</organism>
<dbReference type="EMBL" id="CAJNRE010006571">
    <property type="protein sequence ID" value="CAF2056763.1"/>
    <property type="molecule type" value="Genomic_DNA"/>
</dbReference>
<dbReference type="Proteomes" id="UP000663866">
    <property type="component" value="Unassembled WGS sequence"/>
</dbReference>
<sequence>MLKNIVHSYHGKLHTFDDFYRNDSNPIKSRLSSNDLTSTNNCPSPSPTSPCSPNSNPYTFYNVFSDFKYSTAPDVVPEEDETQDNNEIVEPDSNSATAVFYLEDDHNSHPQISASSSSPNWPSLIFHRFRHTNNNNHNNYYYYNNTHSMVKQMSINENQMNSTKSRKNDHIDSSINKHRYLKRSETITHTNGLTDRKTSGNNDFLELSLSTTNDVVKKHRSFASLFNYFHHSHHQNLPTKNPGKSSSIDTLHLENLNLNNNDFSRPKLIKQKPLPSSNEIYSPVTKSPPKPILPKLASLFHRNHSSEQHICRVGNLKARLHHRRHSPPLTNTAPKFQCQDSNELIQEIKRSEDEQHQDNDHHIATQRPVKPVVMKRVHTWHNTFDLRPVDQCLEY</sequence>
<evidence type="ECO:0000313" key="5">
    <source>
        <dbReference type="EMBL" id="CAF2140442.1"/>
    </source>
</evidence>
<dbReference type="EMBL" id="CAJOBG010004249">
    <property type="protein sequence ID" value="CAF4102267.1"/>
    <property type="molecule type" value="Genomic_DNA"/>
</dbReference>